<evidence type="ECO:0000256" key="6">
    <source>
        <dbReference type="ARBA" id="ARBA00023163"/>
    </source>
</evidence>
<evidence type="ECO:0000256" key="2">
    <source>
        <dbReference type="ARBA" id="ARBA00022969"/>
    </source>
</evidence>
<keyword evidence="3" id="KW-0805">Transcription regulation</keyword>
<dbReference type="Proteomes" id="UP000886725">
    <property type="component" value="Unassembled WGS sequence"/>
</dbReference>
<comment type="similarity">
    <text evidence="1">Belongs to the sigma-70 factor family.</text>
</comment>
<dbReference type="SUPFAM" id="SSF88946">
    <property type="entry name" value="Sigma2 domain of RNA polymerase sigma factors"/>
    <property type="match status" value="1"/>
</dbReference>
<dbReference type="InterPro" id="IPR050813">
    <property type="entry name" value="Sigma-70_Factor"/>
</dbReference>
<dbReference type="Pfam" id="PF04542">
    <property type="entry name" value="Sigma70_r2"/>
    <property type="match status" value="1"/>
</dbReference>
<dbReference type="GO" id="GO:0030435">
    <property type="term" value="P:sporulation resulting in formation of a cellular spore"/>
    <property type="evidence" value="ECO:0007669"/>
    <property type="project" value="UniProtKB-KW"/>
</dbReference>
<dbReference type="Gene3D" id="1.10.10.10">
    <property type="entry name" value="Winged helix-like DNA-binding domain superfamily/Winged helix DNA-binding domain"/>
    <property type="match status" value="1"/>
</dbReference>
<name>A0A9D0YZT1_9FIRM</name>
<dbReference type="AlphaFoldDB" id="A0A9D0YZT1"/>
<keyword evidence="2" id="KW-0749">Sporulation</keyword>
<gene>
    <name evidence="8" type="primary">sigK</name>
    <name evidence="8" type="ORF">IAC85_04300</name>
</gene>
<dbReference type="InterPro" id="IPR013325">
    <property type="entry name" value="RNA_pol_sigma_r2"/>
</dbReference>
<accession>A0A9D0YZT1</accession>
<evidence type="ECO:0000256" key="5">
    <source>
        <dbReference type="ARBA" id="ARBA00023125"/>
    </source>
</evidence>
<dbReference type="NCBIfam" id="NF004471">
    <property type="entry name" value="PRK05803.1"/>
    <property type="match status" value="1"/>
</dbReference>
<dbReference type="EMBL" id="DVFU01000081">
    <property type="protein sequence ID" value="HIQ64943.1"/>
    <property type="molecule type" value="Genomic_DNA"/>
</dbReference>
<proteinExistence type="inferred from homology"/>
<dbReference type="GO" id="GO:0003677">
    <property type="term" value="F:DNA binding"/>
    <property type="evidence" value="ECO:0007669"/>
    <property type="project" value="UniProtKB-KW"/>
</dbReference>
<dbReference type="SUPFAM" id="SSF88659">
    <property type="entry name" value="Sigma3 and sigma4 domains of RNA polymerase sigma factors"/>
    <property type="match status" value="1"/>
</dbReference>
<dbReference type="NCBIfam" id="TIGR02937">
    <property type="entry name" value="sigma70-ECF"/>
    <property type="match status" value="1"/>
</dbReference>
<protein>
    <submittedName>
        <fullName evidence="8">RNA polymerase sporulation sigma factor SigK</fullName>
    </submittedName>
</protein>
<dbReference type="InterPro" id="IPR036388">
    <property type="entry name" value="WH-like_DNA-bd_sf"/>
</dbReference>
<evidence type="ECO:0000313" key="9">
    <source>
        <dbReference type="Proteomes" id="UP000886725"/>
    </source>
</evidence>
<reference evidence="8" key="2">
    <citation type="journal article" date="2021" name="PeerJ">
        <title>Extensive microbial diversity within the chicken gut microbiome revealed by metagenomics and culture.</title>
        <authorList>
            <person name="Gilroy R."/>
            <person name="Ravi A."/>
            <person name="Getino M."/>
            <person name="Pursley I."/>
            <person name="Horton D.L."/>
            <person name="Alikhan N.F."/>
            <person name="Baker D."/>
            <person name="Gharbi K."/>
            <person name="Hall N."/>
            <person name="Watson M."/>
            <person name="Adriaenssens E.M."/>
            <person name="Foster-Nyarko E."/>
            <person name="Jarju S."/>
            <person name="Secka A."/>
            <person name="Antonio M."/>
            <person name="Oren A."/>
            <person name="Chaudhuri R.R."/>
            <person name="La Ragione R."/>
            <person name="Hildebrand F."/>
            <person name="Pallen M.J."/>
        </authorList>
    </citation>
    <scope>NUCLEOTIDE SEQUENCE</scope>
    <source>
        <strain evidence="8">CHK165-10780</strain>
    </source>
</reference>
<dbReference type="InterPro" id="IPR000943">
    <property type="entry name" value="RNA_pol_sigma70"/>
</dbReference>
<feature type="domain" description="HTH cro/C1-type" evidence="7">
    <location>
        <begin position="194"/>
        <end position="214"/>
    </location>
</feature>
<dbReference type="Gene3D" id="1.20.120.1810">
    <property type="match status" value="1"/>
</dbReference>
<keyword evidence="6" id="KW-0804">Transcription</keyword>
<dbReference type="GO" id="GO:0016987">
    <property type="term" value="F:sigma factor activity"/>
    <property type="evidence" value="ECO:0007669"/>
    <property type="project" value="UniProtKB-KW"/>
</dbReference>
<dbReference type="Pfam" id="PF04545">
    <property type="entry name" value="Sigma70_r4"/>
    <property type="match status" value="1"/>
</dbReference>
<dbReference type="PROSITE" id="PS00715">
    <property type="entry name" value="SIGMA70_1"/>
    <property type="match status" value="1"/>
</dbReference>
<keyword evidence="5" id="KW-0238">DNA-binding</keyword>
<dbReference type="InterPro" id="IPR001387">
    <property type="entry name" value="Cro/C1-type_HTH"/>
</dbReference>
<evidence type="ECO:0000256" key="4">
    <source>
        <dbReference type="ARBA" id="ARBA00023082"/>
    </source>
</evidence>
<dbReference type="PROSITE" id="PS50943">
    <property type="entry name" value="HTH_CROC1"/>
    <property type="match status" value="1"/>
</dbReference>
<organism evidence="8 9">
    <name type="scientific">Candidatus Faecenecus gallistercoris</name>
    <dbReference type="NCBI Taxonomy" id="2840793"/>
    <lineage>
        <taxon>Bacteria</taxon>
        <taxon>Bacillati</taxon>
        <taxon>Bacillota</taxon>
        <taxon>Bacillota incertae sedis</taxon>
        <taxon>Candidatus Faecenecus</taxon>
    </lineage>
</organism>
<comment type="caution">
    <text evidence="8">The sequence shown here is derived from an EMBL/GenBank/DDBJ whole genome shotgun (WGS) entry which is preliminary data.</text>
</comment>
<dbReference type="PANTHER" id="PTHR30376:SF3">
    <property type="entry name" value="RNA POLYMERASE SIGMA FACTOR RPOH"/>
    <property type="match status" value="1"/>
</dbReference>
<dbReference type="InterPro" id="IPR007630">
    <property type="entry name" value="RNA_pol_sigma70_r4"/>
</dbReference>
<evidence type="ECO:0000256" key="1">
    <source>
        <dbReference type="ARBA" id="ARBA00007788"/>
    </source>
</evidence>
<dbReference type="GO" id="GO:0006352">
    <property type="term" value="P:DNA-templated transcription initiation"/>
    <property type="evidence" value="ECO:0007669"/>
    <property type="project" value="InterPro"/>
</dbReference>
<dbReference type="InterPro" id="IPR014284">
    <property type="entry name" value="RNA_pol_sigma-70_dom"/>
</dbReference>
<dbReference type="PRINTS" id="PR00046">
    <property type="entry name" value="SIGMA70FCT"/>
</dbReference>
<dbReference type="PIRSF" id="PIRSF000770">
    <property type="entry name" value="RNA_pol_sigma-SigE/K"/>
    <property type="match status" value="1"/>
</dbReference>
<evidence type="ECO:0000259" key="7">
    <source>
        <dbReference type="PROSITE" id="PS50943"/>
    </source>
</evidence>
<evidence type="ECO:0000256" key="3">
    <source>
        <dbReference type="ARBA" id="ARBA00023015"/>
    </source>
</evidence>
<dbReference type="InterPro" id="IPR013324">
    <property type="entry name" value="RNA_pol_sigma_r3/r4-like"/>
</dbReference>
<evidence type="ECO:0000313" key="8">
    <source>
        <dbReference type="EMBL" id="HIQ64943.1"/>
    </source>
</evidence>
<dbReference type="PANTHER" id="PTHR30376">
    <property type="entry name" value="SIGMA FACTOR RPOH HEAT SHOCK RELATED"/>
    <property type="match status" value="1"/>
</dbReference>
<dbReference type="InterPro" id="IPR007627">
    <property type="entry name" value="RNA_pol_sigma70_r2"/>
</dbReference>
<keyword evidence="4" id="KW-0731">Sigma factor</keyword>
<reference evidence="8" key="1">
    <citation type="submission" date="2020-10" db="EMBL/GenBank/DDBJ databases">
        <authorList>
            <person name="Gilroy R."/>
        </authorList>
    </citation>
    <scope>NUCLEOTIDE SEQUENCE</scope>
    <source>
        <strain evidence="8">CHK165-10780</strain>
    </source>
</reference>
<dbReference type="CDD" id="cd06171">
    <property type="entry name" value="Sigma70_r4"/>
    <property type="match status" value="1"/>
</dbReference>
<sequence length="231" mass="26730">MFLEFLNFLKSLIFFTGSYSNAVFPEPLSKKEEELAIIGAKQGDKASRSKLIEHNLRLVAHIVKKFEHDGKDQDDLISIGTIGLIKGIDTYSPEKTTKLTTYCARCIENEILMYFRSNNKNTKNVSLNESIGYDKDGNEISMIDILKTPDVDYVEEIHTKDKLKLLETYFHVLNAREKEILIRRYGLQRRIPQTQKAIAKDLHISRSYVSRIEKRALTKILREFLKNNISD</sequence>